<organism evidence="2 3">
    <name type="scientific">Actinidia rufa</name>
    <dbReference type="NCBI Taxonomy" id="165716"/>
    <lineage>
        <taxon>Eukaryota</taxon>
        <taxon>Viridiplantae</taxon>
        <taxon>Streptophyta</taxon>
        <taxon>Embryophyta</taxon>
        <taxon>Tracheophyta</taxon>
        <taxon>Spermatophyta</taxon>
        <taxon>Magnoliopsida</taxon>
        <taxon>eudicotyledons</taxon>
        <taxon>Gunneridae</taxon>
        <taxon>Pentapetalae</taxon>
        <taxon>asterids</taxon>
        <taxon>Ericales</taxon>
        <taxon>Actinidiaceae</taxon>
        <taxon>Actinidia</taxon>
    </lineage>
</organism>
<accession>A0A7J0FBM5</accession>
<proteinExistence type="predicted"/>
<evidence type="ECO:0000313" key="3">
    <source>
        <dbReference type="Proteomes" id="UP000585474"/>
    </source>
</evidence>
<keyword evidence="3" id="KW-1185">Reference proteome</keyword>
<dbReference type="EMBL" id="BJWL01000011">
    <property type="protein sequence ID" value="GFY96091.1"/>
    <property type="molecule type" value="Genomic_DNA"/>
</dbReference>
<protein>
    <submittedName>
        <fullName evidence="2">Uncharacterized protein</fullName>
    </submittedName>
</protein>
<dbReference type="AlphaFoldDB" id="A0A7J0FBM5"/>
<comment type="caution">
    <text evidence="2">The sequence shown here is derived from an EMBL/GenBank/DDBJ whole genome shotgun (WGS) entry which is preliminary data.</text>
</comment>
<dbReference type="Proteomes" id="UP000585474">
    <property type="component" value="Unassembled WGS sequence"/>
</dbReference>
<evidence type="ECO:0000256" key="1">
    <source>
        <dbReference type="SAM" id="MobiDB-lite"/>
    </source>
</evidence>
<sequence length="87" mass="9398">MEVEVPWPTKKDRFRLKKTTLESVLRQCHTAIESLGNNGCAHDGGGDADGEGSPATCRDKETDEVRELFVNFLGADCANCVVLLGCA</sequence>
<feature type="region of interest" description="Disordered" evidence="1">
    <location>
        <begin position="35"/>
        <end position="59"/>
    </location>
</feature>
<reference evidence="2 3" key="1">
    <citation type="submission" date="2019-07" db="EMBL/GenBank/DDBJ databases">
        <title>De Novo Assembly of kiwifruit Actinidia rufa.</title>
        <authorList>
            <person name="Sugita-Konishi S."/>
            <person name="Sato K."/>
            <person name="Mori E."/>
            <person name="Abe Y."/>
            <person name="Kisaki G."/>
            <person name="Hamano K."/>
            <person name="Suezawa K."/>
            <person name="Otani M."/>
            <person name="Fukuda T."/>
            <person name="Manabe T."/>
            <person name="Gomi K."/>
            <person name="Tabuchi M."/>
            <person name="Akimitsu K."/>
            <person name="Kataoka I."/>
        </authorList>
    </citation>
    <scope>NUCLEOTIDE SEQUENCE [LARGE SCALE GENOMIC DNA]</scope>
    <source>
        <strain evidence="3">cv. Fuchu</strain>
    </source>
</reference>
<evidence type="ECO:0000313" key="2">
    <source>
        <dbReference type="EMBL" id="GFY96091.1"/>
    </source>
</evidence>
<gene>
    <name evidence="2" type="ORF">Acr_11g0003970</name>
</gene>
<name>A0A7J0FBM5_9ERIC</name>